<reference evidence="2 3" key="1">
    <citation type="submission" date="2019-07" db="EMBL/GenBank/DDBJ databases">
        <title>Genomic Encyclopedia of Archaeal and Bacterial Type Strains, Phase II (KMG-II): from individual species to whole genera.</title>
        <authorList>
            <person name="Goeker M."/>
        </authorList>
    </citation>
    <scope>NUCLEOTIDE SEQUENCE [LARGE SCALE GENOMIC DNA]</scope>
    <source>
        <strain evidence="2 3">ATCC BAA-252</strain>
    </source>
</reference>
<evidence type="ECO:0000256" key="1">
    <source>
        <dbReference type="SAM" id="MobiDB-lite"/>
    </source>
</evidence>
<dbReference type="AlphaFoldDB" id="A0A562SHM9"/>
<dbReference type="Proteomes" id="UP000320593">
    <property type="component" value="Unassembled WGS sequence"/>
</dbReference>
<evidence type="ECO:0000313" key="3">
    <source>
        <dbReference type="Proteomes" id="UP000320593"/>
    </source>
</evidence>
<proteinExistence type="predicted"/>
<organism evidence="2 3">
    <name type="scientific">Roseibium hamelinense</name>
    <dbReference type="NCBI Taxonomy" id="150831"/>
    <lineage>
        <taxon>Bacteria</taxon>
        <taxon>Pseudomonadati</taxon>
        <taxon>Pseudomonadota</taxon>
        <taxon>Alphaproteobacteria</taxon>
        <taxon>Hyphomicrobiales</taxon>
        <taxon>Stappiaceae</taxon>
        <taxon>Roseibium</taxon>
    </lineage>
</organism>
<dbReference type="RefSeq" id="WP_145347020.1">
    <property type="nucleotide sequence ID" value="NZ_SMLY01000077.1"/>
</dbReference>
<evidence type="ECO:0000313" key="2">
    <source>
        <dbReference type="EMBL" id="TWI80827.1"/>
    </source>
</evidence>
<sequence>MARMAYFDAIGHDPAAAPAPFAQVSQLSSYLDADADPGAAVSASDATDPVVLVVEYPDGLDNDGMQGASAPDLDPGPDLPDAVVQDPNDDTSRDG</sequence>
<name>A0A562SHM9_9HYPH</name>
<feature type="region of interest" description="Disordered" evidence="1">
    <location>
        <begin position="57"/>
        <end position="95"/>
    </location>
</feature>
<protein>
    <submittedName>
        <fullName evidence="2">Uncharacterized protein</fullName>
    </submittedName>
</protein>
<dbReference type="EMBL" id="VLLF01000011">
    <property type="protein sequence ID" value="TWI80827.1"/>
    <property type="molecule type" value="Genomic_DNA"/>
</dbReference>
<gene>
    <name evidence="2" type="ORF">JM93_04042</name>
</gene>
<keyword evidence="3" id="KW-1185">Reference proteome</keyword>
<accession>A0A562SHM9</accession>
<comment type="caution">
    <text evidence="2">The sequence shown here is derived from an EMBL/GenBank/DDBJ whole genome shotgun (WGS) entry which is preliminary data.</text>
</comment>